<dbReference type="InterPro" id="IPR002075">
    <property type="entry name" value="NTF2_dom"/>
</dbReference>
<reference evidence="6" key="2">
    <citation type="submission" date="2023-05" db="EMBL/GenBank/DDBJ databases">
        <authorList>
            <consortium name="Lawrence Berkeley National Laboratory"/>
            <person name="Steindorff A."/>
            <person name="Hensen N."/>
            <person name="Bonometti L."/>
            <person name="Westerberg I."/>
            <person name="Brannstrom I.O."/>
            <person name="Guillou S."/>
            <person name="Cros-Aarteil S."/>
            <person name="Calhoun S."/>
            <person name="Haridas S."/>
            <person name="Kuo A."/>
            <person name="Mondo S."/>
            <person name="Pangilinan J."/>
            <person name="Riley R."/>
            <person name="Labutti K."/>
            <person name="Andreopoulos B."/>
            <person name="Lipzen A."/>
            <person name="Chen C."/>
            <person name="Yanf M."/>
            <person name="Daum C."/>
            <person name="Ng V."/>
            <person name="Clum A."/>
            <person name="Ohm R."/>
            <person name="Martin F."/>
            <person name="Silar P."/>
            <person name="Natvig D."/>
            <person name="Lalanne C."/>
            <person name="Gautier V."/>
            <person name="Ament-Velasquez S.L."/>
            <person name="Kruys A."/>
            <person name="Hutchinson M.I."/>
            <person name="Powell A.J."/>
            <person name="Barry K."/>
            <person name="Miller A.N."/>
            <person name="Grigoriev I.V."/>
            <person name="Debuchy R."/>
            <person name="Gladieux P."/>
            <person name="Thoren M.H."/>
            <person name="Johannesson H."/>
        </authorList>
    </citation>
    <scope>NUCLEOTIDE SEQUENCE</scope>
    <source>
        <strain evidence="6">CBS 990.96</strain>
    </source>
</reference>
<evidence type="ECO:0000256" key="1">
    <source>
        <dbReference type="ARBA" id="ARBA00022490"/>
    </source>
</evidence>
<reference evidence="6" key="1">
    <citation type="journal article" date="2023" name="Mol. Phylogenet. Evol.">
        <title>Genome-scale phylogeny and comparative genomics of the fungal order Sordariales.</title>
        <authorList>
            <person name="Hensen N."/>
            <person name="Bonometti L."/>
            <person name="Westerberg I."/>
            <person name="Brannstrom I.O."/>
            <person name="Guillou S."/>
            <person name="Cros-Aarteil S."/>
            <person name="Calhoun S."/>
            <person name="Haridas S."/>
            <person name="Kuo A."/>
            <person name="Mondo S."/>
            <person name="Pangilinan J."/>
            <person name="Riley R."/>
            <person name="LaButti K."/>
            <person name="Andreopoulos B."/>
            <person name="Lipzen A."/>
            <person name="Chen C."/>
            <person name="Yan M."/>
            <person name="Daum C."/>
            <person name="Ng V."/>
            <person name="Clum A."/>
            <person name="Steindorff A."/>
            <person name="Ohm R.A."/>
            <person name="Martin F."/>
            <person name="Silar P."/>
            <person name="Natvig D.O."/>
            <person name="Lalanne C."/>
            <person name="Gautier V."/>
            <person name="Ament-Velasquez S.L."/>
            <person name="Kruys A."/>
            <person name="Hutchinson M.I."/>
            <person name="Powell A.J."/>
            <person name="Barry K."/>
            <person name="Miller A.N."/>
            <person name="Grigoriev I.V."/>
            <person name="Debuchy R."/>
            <person name="Gladieux P."/>
            <person name="Hiltunen Thoren M."/>
            <person name="Johannesson H."/>
        </authorList>
    </citation>
    <scope>NUCLEOTIDE SEQUENCE</scope>
    <source>
        <strain evidence="6">CBS 990.96</strain>
    </source>
</reference>
<proteinExistence type="predicted"/>
<dbReference type="PANTHER" id="PTHR12612">
    <property type="entry name" value="NUCLEAR TRANSPORT FACTOR 2"/>
    <property type="match status" value="1"/>
</dbReference>
<dbReference type="InterPro" id="IPR032710">
    <property type="entry name" value="NTF2-like_dom_sf"/>
</dbReference>
<dbReference type="Gene3D" id="3.10.450.50">
    <property type="match status" value="1"/>
</dbReference>
<dbReference type="InterPro" id="IPR018222">
    <property type="entry name" value="Nuclear_transport_factor_2_euk"/>
</dbReference>
<keyword evidence="4" id="KW-0813">Transport</keyword>
<dbReference type="EMBL" id="MU865308">
    <property type="protein sequence ID" value="KAK4229459.1"/>
    <property type="molecule type" value="Genomic_DNA"/>
</dbReference>
<dbReference type="PROSITE" id="PS50177">
    <property type="entry name" value="NTF2_DOMAIN"/>
    <property type="match status" value="1"/>
</dbReference>
<evidence type="ECO:0000313" key="7">
    <source>
        <dbReference type="Proteomes" id="UP001301958"/>
    </source>
</evidence>
<evidence type="ECO:0000313" key="6">
    <source>
        <dbReference type="EMBL" id="KAK4229459.1"/>
    </source>
</evidence>
<dbReference type="AlphaFoldDB" id="A0AAN7H6B5"/>
<comment type="caution">
    <text evidence="6">The sequence shown here is derived from an EMBL/GenBank/DDBJ whole genome shotgun (WGS) entry which is preliminary data.</text>
</comment>
<keyword evidence="1 4" id="KW-0963">Cytoplasm</keyword>
<dbReference type="CDD" id="cd00780">
    <property type="entry name" value="NTF2"/>
    <property type="match status" value="1"/>
</dbReference>
<evidence type="ECO:0000256" key="3">
    <source>
        <dbReference type="ARBA" id="ARBA00053082"/>
    </source>
</evidence>
<comment type="subcellular location">
    <subcellularLocation>
        <location evidence="4">Cytoplasm</location>
    </subcellularLocation>
    <subcellularLocation>
        <location evidence="4">Nucleus</location>
    </subcellularLocation>
</comment>
<feature type="domain" description="NTF2" evidence="5">
    <location>
        <begin position="7"/>
        <end position="120"/>
    </location>
</feature>
<name>A0AAN7H6B5_9PEZI</name>
<dbReference type="InterPro" id="IPR045875">
    <property type="entry name" value="NTF2"/>
</dbReference>
<dbReference type="GO" id="GO:0006606">
    <property type="term" value="P:protein import into nucleus"/>
    <property type="evidence" value="ECO:0007669"/>
    <property type="project" value="UniProtKB-ARBA"/>
</dbReference>
<dbReference type="Proteomes" id="UP001301958">
    <property type="component" value="Unassembled WGS sequence"/>
</dbReference>
<dbReference type="FunFam" id="3.10.450.50:FF:000005">
    <property type="entry name" value="Nuclear transport factor 2"/>
    <property type="match status" value="1"/>
</dbReference>
<accession>A0AAN7H6B5</accession>
<keyword evidence="4" id="KW-0539">Nucleus</keyword>
<keyword evidence="7" id="KW-1185">Reference proteome</keyword>
<dbReference type="GO" id="GO:0005737">
    <property type="term" value="C:cytoplasm"/>
    <property type="evidence" value="ECO:0007669"/>
    <property type="project" value="UniProtKB-SubCell"/>
</dbReference>
<comment type="function">
    <text evidence="4">Has a role in nuclear-cytoplasmic transport of proteins and mRNAs.</text>
</comment>
<dbReference type="SUPFAM" id="SSF54427">
    <property type="entry name" value="NTF2-like"/>
    <property type="match status" value="1"/>
</dbReference>
<comment type="function">
    <text evidence="3">Facilitates protein transport into the nucleus. Could be part of a multicomponent system of cytosolic factors that assemble at the pore complex during nuclear import.</text>
</comment>
<dbReference type="Pfam" id="PF02136">
    <property type="entry name" value="NTF2"/>
    <property type="match status" value="1"/>
</dbReference>
<evidence type="ECO:0000256" key="4">
    <source>
        <dbReference type="RuleBase" id="RU369002"/>
    </source>
</evidence>
<dbReference type="GO" id="GO:0051028">
    <property type="term" value="P:mRNA transport"/>
    <property type="evidence" value="ECO:0007669"/>
    <property type="project" value="UniProtKB-UniRule"/>
</dbReference>
<protein>
    <recommendedName>
        <fullName evidence="2 4">Nuclear transport factor 2</fullName>
        <shortName evidence="4">NTF-2</shortName>
    </recommendedName>
</protein>
<keyword evidence="4" id="KW-0653">Protein transport</keyword>
<dbReference type="GO" id="GO:0005635">
    <property type="term" value="C:nuclear envelope"/>
    <property type="evidence" value="ECO:0007669"/>
    <property type="project" value="UniProtKB-ARBA"/>
</dbReference>
<organism evidence="6 7">
    <name type="scientific">Podospora fimiseda</name>
    <dbReference type="NCBI Taxonomy" id="252190"/>
    <lineage>
        <taxon>Eukaryota</taxon>
        <taxon>Fungi</taxon>
        <taxon>Dikarya</taxon>
        <taxon>Ascomycota</taxon>
        <taxon>Pezizomycotina</taxon>
        <taxon>Sordariomycetes</taxon>
        <taxon>Sordariomycetidae</taxon>
        <taxon>Sordariales</taxon>
        <taxon>Podosporaceae</taxon>
        <taxon>Podospora</taxon>
    </lineage>
</organism>
<evidence type="ECO:0000259" key="5">
    <source>
        <dbReference type="PROSITE" id="PS50177"/>
    </source>
</evidence>
<evidence type="ECO:0000256" key="2">
    <source>
        <dbReference type="ARBA" id="ARBA00026247"/>
    </source>
</evidence>
<sequence>MADFSAIATQFVSHYYTTFDADRTQLAALYREGSMLTFQSSQSLGAASIAEKLANLPFQKVKHQIGALDAQPTPTGGIVILVTGHLLVDEEQNPLAYSQFFHLAQDAAQSWFVQNDIFLLA</sequence>
<gene>
    <name evidence="6" type="ORF">QBC38DRAFT_472445</name>
</gene>